<proteinExistence type="inferred from homology"/>
<reference evidence="10" key="1">
    <citation type="journal article" date="2023" name="Insect Mol. Biol.">
        <title>Genome sequencing provides insights into the evolution of gene families encoding plant cell wall-degrading enzymes in longhorned beetles.</title>
        <authorList>
            <person name="Shin N.R."/>
            <person name="Okamura Y."/>
            <person name="Kirsch R."/>
            <person name="Pauchet Y."/>
        </authorList>
    </citation>
    <scope>NUCLEOTIDE SEQUENCE</scope>
    <source>
        <strain evidence="10">AMC_N1</strain>
    </source>
</reference>
<keyword evidence="4 7" id="KW-0722">Serine protease inhibitor</keyword>
<dbReference type="GO" id="GO:0004867">
    <property type="term" value="F:serine-type endopeptidase inhibitor activity"/>
    <property type="evidence" value="ECO:0007669"/>
    <property type="project" value="UniProtKB-UniRule"/>
</dbReference>
<keyword evidence="3 7" id="KW-0646">Protease inhibitor</keyword>
<comment type="similarity">
    <text evidence="6 7">Belongs to the protease inhibitor I19 family.</text>
</comment>
<evidence type="ECO:0000256" key="6">
    <source>
        <dbReference type="ARBA" id="ARBA00029459"/>
    </source>
</evidence>
<dbReference type="PROSITE" id="PS51446">
    <property type="entry name" value="PACIFASTIN"/>
    <property type="match status" value="2"/>
</dbReference>
<feature type="site" description="Reactive bond" evidence="7">
    <location>
        <begin position="223"/>
        <end position="224"/>
    </location>
</feature>
<evidence type="ECO:0000256" key="3">
    <source>
        <dbReference type="ARBA" id="ARBA00022690"/>
    </source>
</evidence>
<dbReference type="Pfam" id="PF05375">
    <property type="entry name" value="Pacifastin_I"/>
    <property type="match status" value="3"/>
</dbReference>
<comment type="caution">
    <text evidence="7">Lacks conserved residue(s) required for the propagation of feature annotation.</text>
</comment>
<keyword evidence="5 7" id="KW-1015">Disulfide bond</keyword>
<evidence type="ECO:0000256" key="8">
    <source>
        <dbReference type="SAM" id="Phobius"/>
    </source>
</evidence>
<evidence type="ECO:0000259" key="9">
    <source>
        <dbReference type="PROSITE" id="PS51446"/>
    </source>
</evidence>
<keyword evidence="11" id="KW-1185">Reference proteome</keyword>
<dbReference type="InterPro" id="IPR008037">
    <property type="entry name" value="Pacifastin_dom"/>
</dbReference>
<dbReference type="GO" id="GO:0005576">
    <property type="term" value="C:extracellular region"/>
    <property type="evidence" value="ECO:0007669"/>
    <property type="project" value="UniProtKB-SubCell"/>
</dbReference>
<dbReference type="Proteomes" id="UP001162162">
    <property type="component" value="Unassembled WGS sequence"/>
</dbReference>
<dbReference type="SUPFAM" id="SSF57283">
    <property type="entry name" value="PMP inhibitors"/>
    <property type="match status" value="3"/>
</dbReference>
<feature type="disulfide bond" evidence="7">
    <location>
        <begin position="197"/>
        <end position="212"/>
    </location>
</feature>
<feature type="domain" description="Pacifastin" evidence="9">
    <location>
        <begin position="194"/>
        <end position="229"/>
    </location>
</feature>
<comment type="caution">
    <text evidence="10">The sequence shown here is derived from an EMBL/GenBank/DDBJ whole genome shotgun (WGS) entry which is preliminary data.</text>
</comment>
<dbReference type="EMBL" id="JAPWTK010000509">
    <property type="protein sequence ID" value="KAJ8939096.1"/>
    <property type="molecule type" value="Genomic_DNA"/>
</dbReference>
<evidence type="ECO:0000256" key="5">
    <source>
        <dbReference type="ARBA" id="ARBA00023157"/>
    </source>
</evidence>
<feature type="disulfide bond" evidence="7">
    <location>
        <begin position="143"/>
        <end position="158"/>
    </location>
</feature>
<gene>
    <name evidence="10" type="ORF">NQ318_003209</name>
</gene>
<feature type="site" description="Reactive bond" evidence="7">
    <location>
        <begin position="167"/>
        <end position="168"/>
    </location>
</feature>
<feature type="domain" description="Pacifastin" evidence="9">
    <location>
        <begin position="140"/>
        <end position="173"/>
    </location>
</feature>
<accession>A0AAV8XKN8</accession>
<keyword evidence="8" id="KW-1133">Transmembrane helix</keyword>
<dbReference type="AlphaFoldDB" id="A0AAV8XKN8"/>
<feature type="transmembrane region" description="Helical" evidence="8">
    <location>
        <begin position="27"/>
        <end position="44"/>
    </location>
</feature>
<evidence type="ECO:0000256" key="1">
    <source>
        <dbReference type="ARBA" id="ARBA00004613"/>
    </source>
</evidence>
<evidence type="ECO:0000256" key="2">
    <source>
        <dbReference type="ARBA" id="ARBA00022525"/>
    </source>
</evidence>
<dbReference type="InterPro" id="IPR036201">
    <property type="entry name" value="Pacifastin_dom_sf"/>
</dbReference>
<evidence type="ECO:0000313" key="11">
    <source>
        <dbReference type="Proteomes" id="UP001162162"/>
    </source>
</evidence>
<evidence type="ECO:0000256" key="4">
    <source>
        <dbReference type="ARBA" id="ARBA00022900"/>
    </source>
</evidence>
<evidence type="ECO:0000313" key="10">
    <source>
        <dbReference type="EMBL" id="KAJ8939096.1"/>
    </source>
</evidence>
<organism evidence="10 11">
    <name type="scientific">Aromia moschata</name>
    <dbReference type="NCBI Taxonomy" id="1265417"/>
    <lineage>
        <taxon>Eukaryota</taxon>
        <taxon>Metazoa</taxon>
        <taxon>Ecdysozoa</taxon>
        <taxon>Arthropoda</taxon>
        <taxon>Hexapoda</taxon>
        <taxon>Insecta</taxon>
        <taxon>Pterygota</taxon>
        <taxon>Neoptera</taxon>
        <taxon>Endopterygota</taxon>
        <taxon>Coleoptera</taxon>
        <taxon>Polyphaga</taxon>
        <taxon>Cucujiformia</taxon>
        <taxon>Chrysomeloidea</taxon>
        <taxon>Cerambycidae</taxon>
        <taxon>Cerambycinae</taxon>
        <taxon>Callichromatini</taxon>
        <taxon>Aromia</taxon>
    </lineage>
</organism>
<keyword evidence="8" id="KW-0812">Transmembrane</keyword>
<sequence>MFASAEDPFLVSTSSVKKSQKVGEMEYRVACLLIVFILGFIHYAQVGTGTFGIETKKLDVFHETPNYYYFLDARFANQGVPLLRGHSETTDSLDTESIDRNKIAEECKVDEVKQVDCNTCKCINGIFACTRKLCLHKRSASECQHGETKRLDCNTCTCLNGVFGCTKKLCISKRGAIAARFNGLVTRQRRAEDSFSCSPGQTFSKECNTCTCTPDGKNAICTLKFCGSPLA</sequence>
<name>A0AAV8XKN8_9CUCU</name>
<keyword evidence="2" id="KW-0964">Secreted</keyword>
<evidence type="ECO:0000256" key="7">
    <source>
        <dbReference type="PROSITE-ProRule" id="PRU00776"/>
    </source>
</evidence>
<keyword evidence="8" id="KW-0472">Membrane</keyword>
<protein>
    <recommendedName>
        <fullName evidence="9">Pacifastin domain-containing protein</fullName>
    </recommendedName>
</protein>
<comment type="subcellular location">
    <subcellularLocation>
        <location evidence="1">Secreted</location>
    </subcellularLocation>
</comment>